<keyword evidence="2" id="KW-0238">DNA-binding</keyword>
<dbReference type="PROSITE" id="PS50110">
    <property type="entry name" value="RESPONSE_REGULATORY"/>
    <property type="match status" value="1"/>
</dbReference>
<comment type="caution">
    <text evidence="6">The sequence shown here is derived from an EMBL/GenBank/DDBJ whole genome shotgun (WGS) entry which is preliminary data.</text>
</comment>
<evidence type="ECO:0000256" key="2">
    <source>
        <dbReference type="ARBA" id="ARBA00023125"/>
    </source>
</evidence>
<dbReference type="InterPro" id="IPR058245">
    <property type="entry name" value="NreC/VraR/RcsB-like_REC"/>
</dbReference>
<dbReference type="SMART" id="SM00448">
    <property type="entry name" value="REC"/>
    <property type="match status" value="1"/>
</dbReference>
<dbReference type="RefSeq" id="WP_201690593.1">
    <property type="nucleotide sequence ID" value="NZ_JAEQND010000008.1"/>
</dbReference>
<feature type="modified residue" description="4-aspartylphosphate" evidence="3">
    <location>
        <position position="61"/>
    </location>
</feature>
<proteinExistence type="predicted"/>
<evidence type="ECO:0000313" key="6">
    <source>
        <dbReference type="EMBL" id="MBL0426444.1"/>
    </source>
</evidence>
<dbReference type="PROSITE" id="PS50043">
    <property type="entry name" value="HTH_LUXR_2"/>
    <property type="match status" value="1"/>
</dbReference>
<gene>
    <name evidence="6" type="ORF">JI746_15125</name>
</gene>
<evidence type="ECO:0000313" key="7">
    <source>
        <dbReference type="Proteomes" id="UP000622707"/>
    </source>
</evidence>
<dbReference type="PANTHER" id="PTHR43214">
    <property type="entry name" value="TWO-COMPONENT RESPONSE REGULATOR"/>
    <property type="match status" value="1"/>
</dbReference>
<evidence type="ECO:0000256" key="1">
    <source>
        <dbReference type="ARBA" id="ARBA00022553"/>
    </source>
</evidence>
<dbReference type="Pfam" id="PF00196">
    <property type="entry name" value="GerE"/>
    <property type="match status" value="1"/>
</dbReference>
<dbReference type="Gene3D" id="3.40.50.2300">
    <property type="match status" value="1"/>
</dbReference>
<dbReference type="InterPro" id="IPR039420">
    <property type="entry name" value="WalR-like"/>
</dbReference>
<sequence>MPFVTGDRVRLILADDHTLLRAGMSVLLEQIDGVEVVAEAGDGEALIRLAEELEPDLVFTDIAMPGIDGVEAIRHLARTRPRVRCVVVSMHETADMVRRAAEAGAAGYLLKNASMEELGRAIGEVLTRGAYFSPLVAPLLLARTPPSATELLTERQLQILRLVALGHSSKEIGHALNLSPKTVDVHRGRIMHRLQVHDVAGLTRYALASGVIAE</sequence>
<keyword evidence="7" id="KW-1185">Reference proteome</keyword>
<dbReference type="EMBL" id="JAEQND010000008">
    <property type="protein sequence ID" value="MBL0426444.1"/>
    <property type="molecule type" value="Genomic_DNA"/>
</dbReference>
<accession>A0ABS1JQ94</accession>
<feature type="domain" description="Response regulatory" evidence="5">
    <location>
        <begin position="10"/>
        <end position="126"/>
    </location>
</feature>
<dbReference type="PANTHER" id="PTHR43214:SF43">
    <property type="entry name" value="TWO-COMPONENT RESPONSE REGULATOR"/>
    <property type="match status" value="1"/>
</dbReference>
<dbReference type="SUPFAM" id="SSF46894">
    <property type="entry name" value="C-terminal effector domain of the bipartite response regulators"/>
    <property type="match status" value="1"/>
</dbReference>
<dbReference type="InterPro" id="IPR016032">
    <property type="entry name" value="Sig_transdc_resp-reg_C-effctor"/>
</dbReference>
<dbReference type="CDD" id="cd06170">
    <property type="entry name" value="LuxR_C_like"/>
    <property type="match status" value="1"/>
</dbReference>
<evidence type="ECO:0000256" key="3">
    <source>
        <dbReference type="PROSITE-ProRule" id="PRU00169"/>
    </source>
</evidence>
<reference evidence="6 7" key="1">
    <citation type="journal article" date="2017" name="Int. J. Syst. Evol. Microbiol.">
        <title>Ramlibacter alkalitolerans sp. nov., alkali-tolerant bacterium isolated from soil of ginseng.</title>
        <authorList>
            <person name="Lee D.H."/>
            <person name="Cha C.J."/>
        </authorList>
    </citation>
    <scope>NUCLEOTIDE SEQUENCE [LARGE SCALE GENOMIC DNA]</scope>
    <source>
        <strain evidence="6 7">KACC 19305</strain>
    </source>
</reference>
<dbReference type="InterPro" id="IPR011006">
    <property type="entry name" value="CheY-like_superfamily"/>
</dbReference>
<dbReference type="Proteomes" id="UP000622707">
    <property type="component" value="Unassembled WGS sequence"/>
</dbReference>
<protein>
    <submittedName>
        <fullName evidence="6">Response regulator transcription factor</fullName>
    </submittedName>
</protein>
<dbReference type="SUPFAM" id="SSF52172">
    <property type="entry name" value="CheY-like"/>
    <property type="match status" value="1"/>
</dbReference>
<dbReference type="CDD" id="cd17535">
    <property type="entry name" value="REC_NarL-like"/>
    <property type="match status" value="1"/>
</dbReference>
<evidence type="ECO:0000259" key="4">
    <source>
        <dbReference type="PROSITE" id="PS50043"/>
    </source>
</evidence>
<keyword evidence="1 3" id="KW-0597">Phosphoprotein</keyword>
<name>A0ABS1JQ94_9BURK</name>
<organism evidence="6 7">
    <name type="scientific">Ramlibacter alkalitolerans</name>
    <dbReference type="NCBI Taxonomy" id="2039631"/>
    <lineage>
        <taxon>Bacteria</taxon>
        <taxon>Pseudomonadati</taxon>
        <taxon>Pseudomonadota</taxon>
        <taxon>Betaproteobacteria</taxon>
        <taxon>Burkholderiales</taxon>
        <taxon>Comamonadaceae</taxon>
        <taxon>Ramlibacter</taxon>
    </lineage>
</organism>
<dbReference type="InterPro" id="IPR000792">
    <property type="entry name" value="Tscrpt_reg_LuxR_C"/>
</dbReference>
<dbReference type="PRINTS" id="PR00038">
    <property type="entry name" value="HTHLUXR"/>
</dbReference>
<dbReference type="InterPro" id="IPR001789">
    <property type="entry name" value="Sig_transdc_resp-reg_receiver"/>
</dbReference>
<feature type="domain" description="HTH luxR-type" evidence="4">
    <location>
        <begin position="145"/>
        <end position="210"/>
    </location>
</feature>
<evidence type="ECO:0000259" key="5">
    <source>
        <dbReference type="PROSITE" id="PS50110"/>
    </source>
</evidence>
<dbReference type="PROSITE" id="PS00622">
    <property type="entry name" value="HTH_LUXR_1"/>
    <property type="match status" value="1"/>
</dbReference>
<dbReference type="SMART" id="SM00421">
    <property type="entry name" value="HTH_LUXR"/>
    <property type="match status" value="1"/>
</dbReference>
<dbReference type="Pfam" id="PF00072">
    <property type="entry name" value="Response_reg"/>
    <property type="match status" value="1"/>
</dbReference>